<dbReference type="EMBL" id="VZUH01000704">
    <property type="protein sequence ID" value="NXU83560.1"/>
    <property type="molecule type" value="Genomic_DNA"/>
</dbReference>
<dbReference type="CDD" id="cd20507">
    <property type="entry name" value="CYCLIN_CCNB1-like_rpt1"/>
    <property type="match status" value="1"/>
</dbReference>
<dbReference type="GO" id="GO:0016538">
    <property type="term" value="F:cyclin-dependent protein serine/threonine kinase regulator activity"/>
    <property type="evidence" value="ECO:0007669"/>
    <property type="project" value="InterPro"/>
</dbReference>
<proteinExistence type="inferred from homology"/>
<evidence type="ECO:0000313" key="10">
    <source>
        <dbReference type="Proteomes" id="UP000551443"/>
    </source>
</evidence>
<feature type="non-terminal residue" evidence="9">
    <location>
        <position position="305"/>
    </location>
</feature>
<gene>
    <name evidence="9" type="primary">Ccnb1</name>
    <name evidence="9" type="ORF">XIPELE_R13968</name>
</gene>
<evidence type="ECO:0000259" key="8">
    <source>
        <dbReference type="SMART" id="SM01332"/>
    </source>
</evidence>
<dbReference type="Pfam" id="PF00134">
    <property type="entry name" value="Cyclin_N"/>
    <property type="match status" value="1"/>
</dbReference>
<reference evidence="9 10" key="1">
    <citation type="submission" date="2019-09" db="EMBL/GenBank/DDBJ databases">
        <title>Bird 10,000 Genomes (B10K) Project - Family phase.</title>
        <authorList>
            <person name="Zhang G."/>
        </authorList>
    </citation>
    <scope>NUCLEOTIDE SEQUENCE [LARGE SCALE GENOMIC DNA]</scope>
    <source>
        <strain evidence="9">OUT-0059</strain>
        <tissue evidence="9">Muscle</tissue>
    </source>
</reference>
<name>A0A7L3P2M8_9DEND</name>
<feature type="domain" description="Cyclin-like" evidence="7">
    <location>
        <begin position="175"/>
        <end position="257"/>
    </location>
</feature>
<feature type="non-terminal residue" evidence="9">
    <location>
        <position position="1"/>
    </location>
</feature>
<feature type="domain" description="Cyclin C-terminal" evidence="8">
    <location>
        <begin position="171"/>
        <end position="290"/>
    </location>
</feature>
<comment type="caution">
    <text evidence="9">The sequence shown here is derived from an EMBL/GenBank/DDBJ whole genome shotgun (WGS) entry which is preliminary data.</text>
</comment>
<evidence type="ECO:0000256" key="3">
    <source>
        <dbReference type="ARBA" id="ARBA00022618"/>
    </source>
</evidence>
<dbReference type="InterPro" id="IPR036915">
    <property type="entry name" value="Cyclin-like_sf"/>
</dbReference>
<dbReference type="InterPro" id="IPR013763">
    <property type="entry name" value="Cyclin-like_dom"/>
</dbReference>
<dbReference type="PIRSF" id="PIRSF001771">
    <property type="entry name" value="Cyclin_A_B_D_E"/>
    <property type="match status" value="1"/>
</dbReference>
<accession>A0A7L3P2M8</accession>
<evidence type="ECO:0000256" key="5">
    <source>
        <dbReference type="ARBA" id="ARBA00023306"/>
    </source>
</evidence>
<dbReference type="Gene3D" id="1.10.472.10">
    <property type="entry name" value="Cyclin-like"/>
    <property type="match status" value="2"/>
</dbReference>
<keyword evidence="5" id="KW-0131">Cell cycle</keyword>
<dbReference type="FunFam" id="1.10.472.10:FF:000198">
    <property type="entry name" value="G2/mitotic-specific cyclin-B1"/>
    <property type="match status" value="1"/>
</dbReference>
<dbReference type="Pfam" id="PF02984">
    <property type="entry name" value="Cyclin_C"/>
    <property type="match status" value="1"/>
</dbReference>
<evidence type="ECO:0000259" key="7">
    <source>
        <dbReference type="SMART" id="SM00385"/>
    </source>
</evidence>
<keyword evidence="3" id="KW-0132">Cell division</keyword>
<dbReference type="GO" id="GO:0051301">
    <property type="term" value="P:cell division"/>
    <property type="evidence" value="ECO:0007669"/>
    <property type="project" value="UniProtKB-KW"/>
</dbReference>
<keyword evidence="10" id="KW-1185">Reference proteome</keyword>
<evidence type="ECO:0000256" key="4">
    <source>
        <dbReference type="ARBA" id="ARBA00023127"/>
    </source>
</evidence>
<dbReference type="PANTHER" id="PTHR10177">
    <property type="entry name" value="CYCLINS"/>
    <property type="match status" value="1"/>
</dbReference>
<comment type="function">
    <text evidence="1">Essential for the control of the cell cycle at the G2/M (mitosis) transition.</text>
</comment>
<dbReference type="Proteomes" id="UP000551443">
    <property type="component" value="Unassembled WGS sequence"/>
</dbReference>
<feature type="domain" description="Cyclin-like" evidence="7">
    <location>
        <begin position="78"/>
        <end position="162"/>
    </location>
</feature>
<evidence type="ECO:0000256" key="1">
    <source>
        <dbReference type="ARBA" id="ARBA00003222"/>
    </source>
</evidence>
<dbReference type="InterPro" id="IPR039361">
    <property type="entry name" value="Cyclin"/>
</dbReference>
<dbReference type="SMART" id="SM00385">
    <property type="entry name" value="CYCLIN"/>
    <property type="match status" value="2"/>
</dbReference>
<evidence type="ECO:0000256" key="2">
    <source>
        <dbReference type="ARBA" id="ARBA00006955"/>
    </source>
</evidence>
<dbReference type="AlphaFoldDB" id="A0A7L3P2M8"/>
<evidence type="ECO:0000256" key="6">
    <source>
        <dbReference type="RuleBase" id="RU000383"/>
    </source>
</evidence>
<dbReference type="InterPro" id="IPR046965">
    <property type="entry name" value="Cyclin_A/B-like"/>
</dbReference>
<comment type="similarity">
    <text evidence="2">Belongs to the cyclin family. Cyclin AB subfamily.</text>
</comment>
<keyword evidence="4 6" id="KW-0195">Cyclin</keyword>
<organism evidence="9 10">
    <name type="scientific">Xiphorhynchus elegans</name>
    <name type="common">elegant woodcreeper</name>
    <dbReference type="NCBI Taxonomy" id="269412"/>
    <lineage>
        <taxon>Eukaryota</taxon>
        <taxon>Metazoa</taxon>
        <taxon>Chordata</taxon>
        <taxon>Craniata</taxon>
        <taxon>Vertebrata</taxon>
        <taxon>Euteleostomi</taxon>
        <taxon>Archelosauria</taxon>
        <taxon>Archosauria</taxon>
        <taxon>Dinosauria</taxon>
        <taxon>Saurischia</taxon>
        <taxon>Theropoda</taxon>
        <taxon>Coelurosauria</taxon>
        <taxon>Aves</taxon>
        <taxon>Neognathae</taxon>
        <taxon>Neoaves</taxon>
        <taxon>Telluraves</taxon>
        <taxon>Australaves</taxon>
        <taxon>Passeriformes</taxon>
        <taxon>Dendrocolaptidae</taxon>
        <taxon>Xiphorhynchus</taxon>
    </lineage>
</organism>
<sequence length="305" mass="34647">VEEAACVPAEDMLCQAFSGVILECEDQDAEAGDDPSLCSSYVKDIYNYLRYLEEKHPVKYNYLAGHEIDGNMRAVTVDWLVKVHMKFNLQEETLFMTVAIIDHFLQNSPVSKKKLQLVGITALFLASKYEEMQFPHLADFSYVTSNSCSKFQISQMEKRILKDLGFFLGFPLPPHFLRRASKIAEVVDSQQYVLAKYLMELCIVDYDMVHFPSSRIAAAAFCLSLKLLNGCQLLPSLERYMSYTESDLLPVMQHIAKNLVLLHQDVVKHKAVMKKYAMSTNKKISAIEQLQSSVIQDLAKPLLIA</sequence>
<dbReference type="InterPro" id="IPR006671">
    <property type="entry name" value="Cyclin_N"/>
</dbReference>
<dbReference type="GO" id="GO:0005829">
    <property type="term" value="C:cytosol"/>
    <property type="evidence" value="ECO:0007669"/>
    <property type="project" value="UniProtKB-ARBA"/>
</dbReference>
<dbReference type="GO" id="GO:0044772">
    <property type="term" value="P:mitotic cell cycle phase transition"/>
    <property type="evidence" value="ECO:0007669"/>
    <property type="project" value="InterPro"/>
</dbReference>
<evidence type="ECO:0000313" key="9">
    <source>
        <dbReference type="EMBL" id="NXU83560.1"/>
    </source>
</evidence>
<dbReference type="InterPro" id="IPR004367">
    <property type="entry name" value="Cyclin_C-dom"/>
</dbReference>
<dbReference type="SMART" id="SM01332">
    <property type="entry name" value="Cyclin_C"/>
    <property type="match status" value="1"/>
</dbReference>
<dbReference type="SUPFAM" id="SSF47954">
    <property type="entry name" value="Cyclin-like"/>
    <property type="match status" value="2"/>
</dbReference>
<protein>
    <submittedName>
        <fullName evidence="9">CCNB1 protein</fullName>
    </submittedName>
</protein>